<feature type="domain" description="Proline dehydrogenase" evidence="3">
    <location>
        <begin position="344"/>
        <end position="419"/>
    </location>
</feature>
<feature type="domain" description="Proline dehydrogenase" evidence="3">
    <location>
        <begin position="75"/>
        <end position="268"/>
    </location>
</feature>
<sequence>MGVAGCRWVSGVIAVAFGLGAGVLRDPAGVLRTALLMMSGDPRVRRLVSTAPLTRGVVERFVAGEDVAAAVRVAGGLRDAGLRVSLDLLGEDVTDRRLAEESAAAYGGLLRALADVGLTPAAEVSVKLSALGARVDAALARDLALRVCQAARDAGTCVTVDMEDHTTTDATLAVVADLRREFGETGAVVQACLRRTEADCRDLAAAGGRVRLCKGAYAEPASVAYTRRAEVSASYARCLAVVMAGRGYPMVATHDPVLIELAAGLAGALATGRLPVSAQAAGGWSAGQAPTAPQVEAPQVEVPSAGMSQAGTSQAEASSVATPPVELAVDGRFDRRAVEVPRGAASQGAVSQGAAGQGAASQGVARRPFEYQMLYGVRPGEQRRLAEAGETVRVYVPCGREWYGYLMRRLAERPANLLFFARALRSTS</sequence>
<evidence type="ECO:0000256" key="2">
    <source>
        <dbReference type="SAM" id="MobiDB-lite"/>
    </source>
</evidence>
<dbReference type="STRING" id="656024.FsymDg_4062"/>
<feature type="compositionally biased region" description="Polar residues" evidence="2">
    <location>
        <begin position="306"/>
        <end position="321"/>
    </location>
</feature>
<evidence type="ECO:0000259" key="3">
    <source>
        <dbReference type="Pfam" id="PF01619"/>
    </source>
</evidence>
<dbReference type="PANTHER" id="PTHR13914:SF0">
    <property type="entry name" value="PROLINE DEHYDROGENASE 1, MITOCHONDRIAL"/>
    <property type="match status" value="1"/>
</dbReference>
<accession>F8AW12</accession>
<protein>
    <submittedName>
        <fullName evidence="4">Proline dehydrogenase</fullName>
    </submittedName>
</protein>
<dbReference type="InterPro" id="IPR015659">
    <property type="entry name" value="Proline_oxidase"/>
</dbReference>
<feature type="region of interest" description="Disordered" evidence="2">
    <location>
        <begin position="283"/>
        <end position="321"/>
    </location>
</feature>
<dbReference type="HOGENOM" id="CLU_061158_0_1_11"/>
<gene>
    <name evidence="4" type="ordered locus">FsymDg_4062</name>
</gene>
<dbReference type="Pfam" id="PF01619">
    <property type="entry name" value="Pro_dh"/>
    <property type="match status" value="2"/>
</dbReference>
<dbReference type="InterPro" id="IPR002872">
    <property type="entry name" value="Proline_DH_dom"/>
</dbReference>
<dbReference type="PANTHER" id="PTHR13914">
    <property type="entry name" value="PROLINE OXIDASE"/>
    <property type="match status" value="1"/>
</dbReference>
<dbReference type="SUPFAM" id="SSF51730">
    <property type="entry name" value="FAD-linked oxidoreductase"/>
    <property type="match status" value="2"/>
</dbReference>
<dbReference type="eggNOG" id="COG0506">
    <property type="taxonomic scope" value="Bacteria"/>
</dbReference>
<dbReference type="GO" id="GO:0006562">
    <property type="term" value="P:L-proline catabolic process"/>
    <property type="evidence" value="ECO:0007669"/>
    <property type="project" value="InterPro"/>
</dbReference>
<dbReference type="AlphaFoldDB" id="F8AW12"/>
<dbReference type="Gene3D" id="6.10.250.3270">
    <property type="match status" value="1"/>
</dbReference>
<proteinExistence type="predicted"/>
<evidence type="ECO:0000313" key="4">
    <source>
        <dbReference type="EMBL" id="AEH11334.1"/>
    </source>
</evidence>
<organism evidence="4 5">
    <name type="scientific">Candidatus Protofrankia datiscae</name>
    <dbReference type="NCBI Taxonomy" id="2716812"/>
    <lineage>
        <taxon>Bacteria</taxon>
        <taxon>Bacillati</taxon>
        <taxon>Actinomycetota</taxon>
        <taxon>Actinomycetes</taxon>
        <taxon>Frankiales</taxon>
        <taxon>Frankiaceae</taxon>
        <taxon>Protofrankia</taxon>
    </lineage>
</organism>
<name>F8AW12_9ACTN</name>
<dbReference type="EMBL" id="CP002801">
    <property type="protein sequence ID" value="AEH11334.1"/>
    <property type="molecule type" value="Genomic_DNA"/>
</dbReference>
<keyword evidence="1" id="KW-0560">Oxidoreductase</keyword>
<dbReference type="InterPro" id="IPR029041">
    <property type="entry name" value="FAD-linked_oxidoreductase-like"/>
</dbReference>
<dbReference type="Proteomes" id="UP000001549">
    <property type="component" value="Chromosome"/>
</dbReference>
<evidence type="ECO:0000256" key="1">
    <source>
        <dbReference type="ARBA" id="ARBA00023002"/>
    </source>
</evidence>
<dbReference type="RefSeq" id="WP_013875208.1">
    <property type="nucleotide sequence ID" value="NC_015656.1"/>
</dbReference>
<dbReference type="KEGG" id="fsy:FsymDg_4062"/>
<dbReference type="Gene3D" id="3.20.20.220">
    <property type="match status" value="1"/>
</dbReference>
<evidence type="ECO:0000313" key="5">
    <source>
        <dbReference type="Proteomes" id="UP000001549"/>
    </source>
</evidence>
<keyword evidence="5" id="KW-1185">Reference proteome</keyword>
<reference evidence="4 5" key="1">
    <citation type="submission" date="2011-05" db="EMBL/GenBank/DDBJ databases">
        <title>Complete sequence of chromosome of Frankia symbiont of Datisca glomerata.</title>
        <authorList>
            <consortium name="US DOE Joint Genome Institute"/>
            <person name="Lucas S."/>
            <person name="Han J."/>
            <person name="Lapidus A."/>
            <person name="Cheng J.-F."/>
            <person name="Goodwin L."/>
            <person name="Pitluck S."/>
            <person name="Peters L."/>
            <person name="Mikhailova N."/>
            <person name="Chertkov O."/>
            <person name="Teshima H."/>
            <person name="Han C."/>
            <person name="Tapia R."/>
            <person name="Land M."/>
            <person name="Hauser L."/>
            <person name="Kyrpides N."/>
            <person name="Ivanova N."/>
            <person name="Pagani I."/>
            <person name="Berry A."/>
            <person name="Pawlowski K."/>
            <person name="Persson T."/>
            <person name="Vanden Heuvel B."/>
            <person name="Benson D."/>
            <person name="Woyke T."/>
        </authorList>
    </citation>
    <scope>NUCLEOTIDE SEQUENCE [LARGE SCALE GENOMIC DNA]</scope>
    <source>
        <strain evidence="5">4085684</strain>
    </source>
</reference>
<dbReference type="GO" id="GO:0004657">
    <property type="term" value="F:proline dehydrogenase activity"/>
    <property type="evidence" value="ECO:0007669"/>
    <property type="project" value="InterPro"/>
</dbReference>